<protein>
    <recommendedName>
        <fullName evidence="3">TNFR-Cys domain-containing protein</fullName>
    </recommendedName>
</protein>
<organism evidence="4 5">
    <name type="scientific">Characodon lateralis</name>
    <dbReference type="NCBI Taxonomy" id="208331"/>
    <lineage>
        <taxon>Eukaryota</taxon>
        <taxon>Metazoa</taxon>
        <taxon>Chordata</taxon>
        <taxon>Craniata</taxon>
        <taxon>Vertebrata</taxon>
        <taxon>Euteleostomi</taxon>
        <taxon>Actinopterygii</taxon>
        <taxon>Neopterygii</taxon>
        <taxon>Teleostei</taxon>
        <taxon>Neoteleostei</taxon>
        <taxon>Acanthomorphata</taxon>
        <taxon>Ovalentaria</taxon>
        <taxon>Atherinomorphae</taxon>
        <taxon>Cyprinodontiformes</taxon>
        <taxon>Goodeidae</taxon>
        <taxon>Characodon</taxon>
    </lineage>
</organism>
<dbReference type="SMART" id="SM00208">
    <property type="entry name" value="TNFR"/>
    <property type="match status" value="3"/>
</dbReference>
<dbReference type="EMBL" id="JAHUTJ010049236">
    <property type="protein sequence ID" value="MED6282736.1"/>
    <property type="molecule type" value="Genomic_DNA"/>
</dbReference>
<evidence type="ECO:0000256" key="1">
    <source>
        <dbReference type="PROSITE-ProRule" id="PRU00206"/>
    </source>
</evidence>
<keyword evidence="1" id="KW-1015">Disulfide bond</keyword>
<feature type="domain" description="TNFR-Cys" evidence="3">
    <location>
        <begin position="179"/>
        <end position="219"/>
    </location>
</feature>
<feature type="repeat" description="TNFR-Cys" evidence="1">
    <location>
        <begin position="179"/>
        <end position="219"/>
    </location>
</feature>
<evidence type="ECO:0000259" key="3">
    <source>
        <dbReference type="PROSITE" id="PS50050"/>
    </source>
</evidence>
<dbReference type="Gene3D" id="2.10.50.10">
    <property type="entry name" value="Tumor Necrosis Factor Receptor, subunit A, domain 2"/>
    <property type="match status" value="3"/>
</dbReference>
<reference evidence="4 5" key="1">
    <citation type="submission" date="2021-06" db="EMBL/GenBank/DDBJ databases">
        <authorList>
            <person name="Palmer J.M."/>
        </authorList>
    </citation>
    <scope>NUCLEOTIDE SEQUENCE [LARGE SCALE GENOMIC DNA]</scope>
    <source>
        <strain evidence="4 5">CL_MEX2019</strain>
        <tissue evidence="4">Muscle</tissue>
    </source>
</reference>
<dbReference type="Pfam" id="PF00020">
    <property type="entry name" value="TNFR_c6"/>
    <property type="match status" value="1"/>
</dbReference>
<keyword evidence="2" id="KW-1133">Transmembrane helix</keyword>
<dbReference type="Proteomes" id="UP001352852">
    <property type="component" value="Unassembled WGS sequence"/>
</dbReference>
<gene>
    <name evidence="4" type="ORF">CHARACLAT_001441</name>
</gene>
<dbReference type="PROSITE" id="PS50050">
    <property type="entry name" value="TNFR_NGFR_2"/>
    <property type="match status" value="1"/>
</dbReference>
<dbReference type="InterPro" id="IPR052135">
    <property type="entry name" value="TNFRSF5"/>
</dbReference>
<sequence length="344" mass="37962">MRKKLHAMTRCIEDCVEQSRQRAVCLKRLQRKQDCVIFINMFEFLLLFLSALLAVSTTQPLCDPLTQYENSGQCCKMCGPGTKMLSSNCNRPVCESCGENEFQDTYTTEDKCELQPYCDPNKNFEAPVPQSKQKIICSCKLGFHCSSEHCITCVPHKTCGLGEGVLYVGNQTQDTVCQKCAEGTFSNETSMTEPCVKHTKCSLGFTVGVAGTDRSDTVCENKRLHIIVGTVVALFIAALIVGWVLRCHSKPSLKNGKKMVNVCVGCIGPTLETAKYEPQEETIRPMMERTPVETEDSSIPSLFSEEHGRSENGKVVCPVVEEGKAACLPRQESQISASSTTSYS</sequence>
<evidence type="ECO:0000313" key="5">
    <source>
        <dbReference type="Proteomes" id="UP001352852"/>
    </source>
</evidence>
<feature type="transmembrane region" description="Helical" evidence="2">
    <location>
        <begin position="224"/>
        <end position="245"/>
    </location>
</feature>
<evidence type="ECO:0000313" key="4">
    <source>
        <dbReference type="EMBL" id="MED6282736.1"/>
    </source>
</evidence>
<keyword evidence="2" id="KW-0812">Transmembrane</keyword>
<dbReference type="SUPFAM" id="SSF57586">
    <property type="entry name" value="TNF receptor-like"/>
    <property type="match status" value="3"/>
</dbReference>
<keyword evidence="2" id="KW-0472">Membrane</keyword>
<evidence type="ECO:0000256" key="2">
    <source>
        <dbReference type="SAM" id="Phobius"/>
    </source>
</evidence>
<comment type="caution">
    <text evidence="4">The sequence shown here is derived from an EMBL/GenBank/DDBJ whole genome shotgun (WGS) entry which is preliminary data.</text>
</comment>
<dbReference type="InterPro" id="IPR034053">
    <property type="entry name" value="TNFRSF5_N_teleost"/>
</dbReference>
<keyword evidence="5" id="KW-1185">Reference proteome</keyword>
<dbReference type="CDD" id="cd13422">
    <property type="entry name" value="TNFRSF5_teleost"/>
    <property type="match status" value="1"/>
</dbReference>
<feature type="disulfide bond" evidence="1">
    <location>
        <begin position="201"/>
        <end position="219"/>
    </location>
</feature>
<feature type="transmembrane region" description="Helical" evidence="2">
    <location>
        <begin position="36"/>
        <end position="55"/>
    </location>
</feature>
<name>A0ABU7E7F8_9TELE</name>
<feature type="disulfide bond" evidence="1">
    <location>
        <begin position="180"/>
        <end position="195"/>
    </location>
</feature>
<dbReference type="InterPro" id="IPR001368">
    <property type="entry name" value="TNFR/NGFR_Cys_rich_reg"/>
</dbReference>
<comment type="caution">
    <text evidence="1">Lacks conserved residue(s) required for the propagation of feature annotation.</text>
</comment>
<dbReference type="PANTHER" id="PTHR46875">
    <property type="entry name" value="TUMOR NECROSIS FACTOR RECEPTOR SUPERFAMILY MEMBER 5"/>
    <property type="match status" value="1"/>
</dbReference>
<dbReference type="PANTHER" id="PTHR46875:SF3">
    <property type="entry name" value="CD40 MOLECULE, TNF RECEPTOR SUPERFAMILY MEMBER 5"/>
    <property type="match status" value="1"/>
</dbReference>
<accession>A0ABU7E7F8</accession>
<proteinExistence type="predicted"/>